<dbReference type="GO" id="GO:0016491">
    <property type="term" value="F:oxidoreductase activity"/>
    <property type="evidence" value="ECO:0007669"/>
    <property type="project" value="UniProtKB-KW"/>
</dbReference>
<dbReference type="PANTHER" id="PTHR43673:SF10">
    <property type="entry name" value="NADH DEHYDROGENASE_NAD(P)H NITROREDUCTASE XCC3605-RELATED"/>
    <property type="match status" value="1"/>
</dbReference>
<keyword evidence="6" id="KW-1185">Reference proteome</keyword>
<feature type="domain" description="Methyltransferase type 11" evidence="4">
    <location>
        <begin position="338"/>
        <end position="383"/>
    </location>
</feature>
<proteinExistence type="inferred from homology"/>
<dbReference type="RefSeq" id="WP_093153350.1">
    <property type="nucleotide sequence ID" value="NZ_FNBW01000015.1"/>
</dbReference>
<dbReference type="SUPFAM" id="SSF55469">
    <property type="entry name" value="FMN-dependent nitroreductase-like"/>
    <property type="match status" value="1"/>
</dbReference>
<reference evidence="5 6" key="1">
    <citation type="submission" date="2016-10" db="EMBL/GenBank/DDBJ databases">
        <authorList>
            <person name="Varghese N."/>
            <person name="Submissions S."/>
        </authorList>
    </citation>
    <scope>NUCLEOTIDE SEQUENCE [LARGE SCALE GENOMIC DNA]</scope>
    <source>
        <strain evidence="5 6">DSM 18839</strain>
    </source>
</reference>
<dbReference type="Pfam" id="PF08241">
    <property type="entry name" value="Methyltransf_11"/>
    <property type="match status" value="1"/>
</dbReference>
<organism evidence="5 6">
    <name type="scientific">Thalassobaculum litoreum DSM 18839</name>
    <dbReference type="NCBI Taxonomy" id="1123362"/>
    <lineage>
        <taxon>Bacteria</taxon>
        <taxon>Pseudomonadati</taxon>
        <taxon>Pseudomonadota</taxon>
        <taxon>Alphaproteobacteria</taxon>
        <taxon>Rhodospirillales</taxon>
        <taxon>Thalassobaculaceae</taxon>
        <taxon>Thalassobaculum</taxon>
    </lineage>
</organism>
<evidence type="ECO:0000313" key="6">
    <source>
        <dbReference type="Proteomes" id="UP000198615"/>
    </source>
</evidence>
<dbReference type="InterPro" id="IPR000415">
    <property type="entry name" value="Nitroreductase-like"/>
</dbReference>
<comment type="similarity">
    <text evidence="1">Belongs to the nitroreductase family.</text>
</comment>
<comment type="caution">
    <text evidence="5">The sequence shown here is derived from an EMBL/GenBank/DDBJ whole genome shotgun (WGS) entry which is preliminary data.</text>
</comment>
<sequence length="465" mass="51426">MDDARSRPHSSETHAMEANAVEANAVEDWQRILGVLADRRSCRDFDGTQMDRELLAEIVRDGMQAPSSCNQQQWHFVIVDDRDLLQRCHDISGGNHHFAECSALIYLCFQKGWTHGNFSVVQSVAGACYHMMLSAHLRGYDTIWNAGIGDNKALAELFGVPPIFEITGALAIGRAKPSAPAMKAPRRPFEEVHSWNGFARPAHTVYPVKAAKAYPYFEITNPSNPFAVWDPRGWSWAQLGDFRGYAVWAKSPLAGVYVSRRQGEATAAELDLLPDLKAGAKVAELMPWGGTYSAEIRRRLDSGVDFHLAELAQGNLTFILERLKREGFALDHTYGDRIDGPTLPYADGSLDAVILPQVLEQMPEPETMLDEVRRVLKPGGAVIASVRNLDSDYGDHWSEVESLGCIPNQGPFTPLSAETVRGWMAARFTPEVEQGIGTAVSQDATIVTDDNRTGCRLYAGRWRVA</sequence>
<dbReference type="EMBL" id="FNBW01000015">
    <property type="protein sequence ID" value="SDG34913.1"/>
    <property type="molecule type" value="Genomic_DNA"/>
</dbReference>
<accession>A0A8G2BL61</accession>
<dbReference type="Pfam" id="PF00881">
    <property type="entry name" value="Nitroreductase"/>
    <property type="match status" value="2"/>
</dbReference>
<name>A0A8G2BL61_9PROT</name>
<gene>
    <name evidence="5" type="ORF">SAMN05660686_04107</name>
</gene>
<dbReference type="PANTHER" id="PTHR43673">
    <property type="entry name" value="NAD(P)H NITROREDUCTASE YDGI-RELATED"/>
    <property type="match status" value="1"/>
</dbReference>
<evidence type="ECO:0000259" key="3">
    <source>
        <dbReference type="Pfam" id="PF00881"/>
    </source>
</evidence>
<dbReference type="Proteomes" id="UP000198615">
    <property type="component" value="Unassembled WGS sequence"/>
</dbReference>
<evidence type="ECO:0000256" key="1">
    <source>
        <dbReference type="ARBA" id="ARBA00007118"/>
    </source>
</evidence>
<dbReference type="GO" id="GO:0008757">
    <property type="term" value="F:S-adenosylmethionine-dependent methyltransferase activity"/>
    <property type="evidence" value="ECO:0007669"/>
    <property type="project" value="InterPro"/>
</dbReference>
<feature type="domain" description="Nitroreductase" evidence="3">
    <location>
        <begin position="37"/>
        <end position="88"/>
    </location>
</feature>
<dbReference type="SUPFAM" id="SSF53335">
    <property type="entry name" value="S-adenosyl-L-methionine-dependent methyltransferases"/>
    <property type="match status" value="1"/>
</dbReference>
<dbReference type="CDD" id="cd02440">
    <property type="entry name" value="AdoMet_MTases"/>
    <property type="match status" value="1"/>
</dbReference>
<protein>
    <submittedName>
        <fullName evidence="5">Nitroreductase</fullName>
    </submittedName>
</protein>
<dbReference type="OrthoDB" id="9802510at2"/>
<dbReference type="InterPro" id="IPR029479">
    <property type="entry name" value="Nitroreductase"/>
</dbReference>
<evidence type="ECO:0000256" key="2">
    <source>
        <dbReference type="ARBA" id="ARBA00023002"/>
    </source>
</evidence>
<dbReference type="InterPro" id="IPR013216">
    <property type="entry name" value="Methyltransf_11"/>
</dbReference>
<dbReference type="InterPro" id="IPR029063">
    <property type="entry name" value="SAM-dependent_MTases_sf"/>
</dbReference>
<evidence type="ECO:0000313" key="5">
    <source>
        <dbReference type="EMBL" id="SDG34913.1"/>
    </source>
</evidence>
<dbReference type="Gene3D" id="3.40.50.150">
    <property type="entry name" value="Vaccinia Virus protein VP39"/>
    <property type="match status" value="1"/>
</dbReference>
<keyword evidence="2" id="KW-0560">Oxidoreductase</keyword>
<evidence type="ECO:0000259" key="4">
    <source>
        <dbReference type="Pfam" id="PF08241"/>
    </source>
</evidence>
<feature type="domain" description="Nitroreductase" evidence="3">
    <location>
        <begin position="117"/>
        <end position="174"/>
    </location>
</feature>
<dbReference type="AlphaFoldDB" id="A0A8G2BL61"/>
<dbReference type="CDD" id="cd02062">
    <property type="entry name" value="Nitro_FMN_reductase"/>
    <property type="match status" value="1"/>
</dbReference>
<dbReference type="Gene3D" id="3.40.109.10">
    <property type="entry name" value="NADH Oxidase"/>
    <property type="match status" value="1"/>
</dbReference>